<dbReference type="AlphaFoldDB" id="A0A975BU23"/>
<keyword evidence="2" id="KW-1185">Reference proteome</keyword>
<dbReference type="Proteomes" id="UP000663722">
    <property type="component" value="Chromosome"/>
</dbReference>
<organism evidence="1 2">
    <name type="scientific">Desulfonema magnum</name>
    <dbReference type="NCBI Taxonomy" id="45655"/>
    <lineage>
        <taxon>Bacteria</taxon>
        <taxon>Pseudomonadati</taxon>
        <taxon>Thermodesulfobacteriota</taxon>
        <taxon>Desulfobacteria</taxon>
        <taxon>Desulfobacterales</taxon>
        <taxon>Desulfococcaceae</taxon>
        <taxon>Desulfonema</taxon>
    </lineage>
</organism>
<dbReference type="KEGG" id="dmm:dnm_078300"/>
<dbReference type="RefSeq" id="WP_207679397.1">
    <property type="nucleotide sequence ID" value="NZ_CP061800.1"/>
</dbReference>
<dbReference type="EMBL" id="CP061800">
    <property type="protein sequence ID" value="QTA91756.1"/>
    <property type="molecule type" value="Genomic_DNA"/>
</dbReference>
<gene>
    <name evidence="1" type="ORF">dnm_078300</name>
</gene>
<name>A0A975BU23_9BACT</name>
<evidence type="ECO:0000313" key="2">
    <source>
        <dbReference type="Proteomes" id="UP000663722"/>
    </source>
</evidence>
<reference evidence="1" key="1">
    <citation type="journal article" date="2021" name="Microb. Physiol.">
        <title>Proteogenomic Insights into the Physiology of Marine, Sulfate-Reducing, Filamentous Desulfonema limicola and Desulfonema magnum.</title>
        <authorList>
            <person name="Schnaars V."/>
            <person name="Wohlbrand L."/>
            <person name="Scheve S."/>
            <person name="Hinrichs C."/>
            <person name="Reinhardt R."/>
            <person name="Rabus R."/>
        </authorList>
    </citation>
    <scope>NUCLEOTIDE SEQUENCE</scope>
    <source>
        <strain evidence="1">4be13</strain>
    </source>
</reference>
<protein>
    <submittedName>
        <fullName evidence="1">Uncharacterized protein</fullName>
    </submittedName>
</protein>
<proteinExistence type="predicted"/>
<evidence type="ECO:0000313" key="1">
    <source>
        <dbReference type="EMBL" id="QTA91756.1"/>
    </source>
</evidence>
<sequence length="197" mass="22630">MNKIFISGSLRIKKIDNKVKQRIDNIINSGFPILLGDANGADTSVQELVDSKGYKNVIIYCSGNYARNNIGRWKVEKIRTDYKKNTRLFFTAKDIQMAKDCDYGLMVWDSKSTGTLSNVYELLSQNKKSLVFVNKLKSFIKVADIADFERLTSVMSSSAFEKADKKIQLRRKIQGLKYKQTDMFEADPILRRLQEAY</sequence>
<accession>A0A975BU23</accession>